<comment type="caution">
    <text evidence="16">The sequence shown here is derived from an EMBL/GenBank/DDBJ whole genome shotgun (WGS) entry which is preliminary data.</text>
</comment>
<dbReference type="PANTHER" id="PTHR43003:SF13">
    <property type="entry name" value="DNA-3-METHYLADENINE GLYCOSYLASE 2"/>
    <property type="match status" value="1"/>
</dbReference>
<keyword evidence="17" id="KW-1185">Reference proteome</keyword>
<evidence type="ECO:0000256" key="1">
    <source>
        <dbReference type="ARBA" id="ARBA00000086"/>
    </source>
</evidence>
<feature type="region of interest" description="Disordered" evidence="14">
    <location>
        <begin position="1"/>
        <end position="64"/>
    </location>
</feature>
<dbReference type="SUPFAM" id="SSF57884">
    <property type="entry name" value="Ada DNA repair protein, N-terminal domain (N-Ada 10)"/>
    <property type="match status" value="1"/>
</dbReference>
<accession>A0ABS5V987</accession>
<evidence type="ECO:0000256" key="12">
    <source>
        <dbReference type="ARBA" id="ARBA00023163"/>
    </source>
</evidence>
<keyword evidence="10" id="KW-0238">DNA-binding</keyword>
<keyword evidence="7" id="KW-0227">DNA damage</keyword>
<keyword evidence="11" id="KW-0010">Activator</keyword>
<reference evidence="16 17" key="1">
    <citation type="submission" date="2021-05" db="EMBL/GenBank/DDBJ databases">
        <title>Shewanella sp. JM162201.</title>
        <authorList>
            <person name="Xu S."/>
            <person name="Li A."/>
        </authorList>
    </citation>
    <scope>NUCLEOTIDE SEQUENCE [LARGE SCALE GENOMIC DNA]</scope>
    <source>
        <strain evidence="16 17">JM162201</strain>
    </source>
</reference>
<dbReference type="InterPro" id="IPR010316">
    <property type="entry name" value="AlkA_N"/>
</dbReference>
<evidence type="ECO:0000256" key="3">
    <source>
        <dbReference type="ARBA" id="ARBA00012000"/>
    </source>
</evidence>
<evidence type="ECO:0000256" key="14">
    <source>
        <dbReference type="SAM" id="MobiDB-lite"/>
    </source>
</evidence>
<dbReference type="Pfam" id="PF06029">
    <property type="entry name" value="AlkA_N"/>
    <property type="match status" value="1"/>
</dbReference>
<dbReference type="InterPro" id="IPR011257">
    <property type="entry name" value="DNA_glycosylase"/>
</dbReference>
<dbReference type="InterPro" id="IPR009057">
    <property type="entry name" value="Homeodomain-like_sf"/>
</dbReference>
<evidence type="ECO:0000256" key="9">
    <source>
        <dbReference type="ARBA" id="ARBA00023015"/>
    </source>
</evidence>
<dbReference type="EC" id="3.2.2.21" evidence="3"/>
<dbReference type="EMBL" id="JAHEPS010000010">
    <property type="protein sequence ID" value="MBT1446284.1"/>
    <property type="molecule type" value="Genomic_DNA"/>
</dbReference>
<dbReference type="PROSITE" id="PS00041">
    <property type="entry name" value="HTH_ARAC_FAMILY_1"/>
    <property type="match status" value="1"/>
</dbReference>
<dbReference type="Gene3D" id="1.10.10.60">
    <property type="entry name" value="Homeodomain-like"/>
    <property type="match status" value="1"/>
</dbReference>
<dbReference type="InterPro" id="IPR037046">
    <property type="entry name" value="AlkA_N_sf"/>
</dbReference>
<dbReference type="Gene3D" id="3.30.310.20">
    <property type="entry name" value="DNA-3-methyladenine glycosylase AlkA, N-terminal domain"/>
    <property type="match status" value="1"/>
</dbReference>
<dbReference type="SUPFAM" id="SSF55945">
    <property type="entry name" value="TATA-box binding protein-like"/>
    <property type="match status" value="1"/>
</dbReference>
<evidence type="ECO:0000256" key="10">
    <source>
        <dbReference type="ARBA" id="ARBA00023125"/>
    </source>
</evidence>
<feature type="domain" description="HTH araC/xylS-type" evidence="15">
    <location>
        <begin position="146"/>
        <end position="252"/>
    </location>
</feature>
<keyword evidence="13" id="KW-0234">DNA repair</keyword>
<dbReference type="SMART" id="SM00478">
    <property type="entry name" value="ENDO3c"/>
    <property type="match status" value="1"/>
</dbReference>
<evidence type="ECO:0000313" key="16">
    <source>
        <dbReference type="EMBL" id="MBT1446284.1"/>
    </source>
</evidence>
<keyword evidence="8" id="KW-0862">Zinc</keyword>
<keyword evidence="9" id="KW-0805">Transcription regulation</keyword>
<dbReference type="InterPro" id="IPR018062">
    <property type="entry name" value="HTH_AraC-typ_CS"/>
</dbReference>
<dbReference type="SUPFAM" id="SSF46689">
    <property type="entry name" value="Homeodomain-like"/>
    <property type="match status" value="1"/>
</dbReference>
<dbReference type="PROSITE" id="PS01124">
    <property type="entry name" value="HTH_ARAC_FAMILY_2"/>
    <property type="match status" value="1"/>
</dbReference>
<comment type="catalytic activity">
    <reaction evidence="1">
        <text>Hydrolysis of alkylated DNA, releasing 3-methyladenine, 3-methylguanine, 7-methylguanine and 7-methyladenine.</text>
        <dbReference type="EC" id="3.2.2.21"/>
    </reaction>
</comment>
<evidence type="ECO:0000259" key="15">
    <source>
        <dbReference type="PROSITE" id="PS01124"/>
    </source>
</evidence>
<dbReference type="Proteomes" id="UP001195903">
    <property type="component" value="Unassembled WGS sequence"/>
</dbReference>
<gene>
    <name evidence="16" type="ORF">KJI95_17460</name>
</gene>
<evidence type="ECO:0000256" key="7">
    <source>
        <dbReference type="ARBA" id="ARBA00022763"/>
    </source>
</evidence>
<dbReference type="InterPro" id="IPR004026">
    <property type="entry name" value="Ada_DNA_repair_Zn-bd"/>
</dbReference>
<evidence type="ECO:0000313" key="17">
    <source>
        <dbReference type="Proteomes" id="UP001195903"/>
    </source>
</evidence>
<dbReference type="Pfam" id="PF02805">
    <property type="entry name" value="Ada_Zn_binding"/>
    <property type="match status" value="1"/>
</dbReference>
<evidence type="ECO:0000256" key="2">
    <source>
        <dbReference type="ARBA" id="ARBA00001947"/>
    </source>
</evidence>
<keyword evidence="4" id="KW-0489">Methyltransferase</keyword>
<proteinExistence type="predicted"/>
<evidence type="ECO:0000256" key="4">
    <source>
        <dbReference type="ARBA" id="ARBA00022603"/>
    </source>
</evidence>
<dbReference type="InterPro" id="IPR003265">
    <property type="entry name" value="HhH-GPD_domain"/>
</dbReference>
<dbReference type="Gene3D" id="3.40.10.10">
    <property type="entry name" value="DNA Methylphosphotriester Repair Domain"/>
    <property type="match status" value="1"/>
</dbReference>
<dbReference type="SMART" id="SM00342">
    <property type="entry name" value="HTH_ARAC"/>
    <property type="match status" value="1"/>
</dbReference>
<dbReference type="Pfam" id="PF12833">
    <property type="entry name" value="HTH_18"/>
    <property type="match status" value="1"/>
</dbReference>
<keyword evidence="6" id="KW-0479">Metal-binding</keyword>
<dbReference type="Gene3D" id="1.10.340.30">
    <property type="entry name" value="Hypothetical protein, domain 2"/>
    <property type="match status" value="1"/>
</dbReference>
<sequence length="649" mass="69788">MPAKNDAITLPKQELTKSLRKGQSKPERKDQRKPECKGQPEPKSQLVQAKVPHNGQSGARCPDNDVCQRARLSRDARFDGVFFVGVFSTGIYCRPVCPAPLPKEDNVRYFASAQEAAAAGLRPCLRCRPESAPGSAPWRGTATTLGRAMALIDAGALNAAIDSEPDGSAIEALAARLGVGSRYLRKLFQEQLGMSPKAYGDYRRLLLAKALLHQTQLPMSEVAFAAGFGSLRRFNEVFRDKLALTPASLRRSTALPQSQEPGCATDSSHVRTTKEVSSNTSINIGTQEACRVLTADIRLTLSFRPPYDFMALRQFFMARAINGNEWFVDAAGEPCIGKALSIGPLNGYFEASPIKGKHALMVSIYPGPELGNLSAFLSQIRRVLDLDANLGVIEAHISDAIKSLIPKARLQQSEDGGDETRAFDLRALGMQVNSLPGAGSYFEACCRAVLGQQVSLTQATSLLNALVDEVGETVTLGSRECRLFPTPAAVAGAELATLKMPGARKLALNRLGALFAGTALCELAEKAEGIIADKASSDSAEKHNGIRADGLGNSADKGTELLEPTEASLLALKGIGPWTVNYASMRGLSSPDVLLDGDLIVRQRLELCGLAEMLPVLKSRVSPWGSYLTLMLWHMDADVLKTLKSTLIK</sequence>
<organism evidence="16 17">
    <name type="scientific">Shewanella jiangmenensis</name>
    <dbReference type="NCBI Taxonomy" id="2837387"/>
    <lineage>
        <taxon>Bacteria</taxon>
        <taxon>Pseudomonadati</taxon>
        <taxon>Pseudomonadota</taxon>
        <taxon>Gammaproteobacteria</taxon>
        <taxon>Alteromonadales</taxon>
        <taxon>Shewanellaceae</taxon>
        <taxon>Shewanella</taxon>
    </lineage>
</organism>
<evidence type="ECO:0000256" key="5">
    <source>
        <dbReference type="ARBA" id="ARBA00022679"/>
    </source>
</evidence>
<keyword evidence="5" id="KW-0808">Transferase</keyword>
<dbReference type="InterPro" id="IPR018060">
    <property type="entry name" value="HTH_AraC"/>
</dbReference>
<evidence type="ECO:0000256" key="6">
    <source>
        <dbReference type="ARBA" id="ARBA00022723"/>
    </source>
</evidence>
<keyword evidence="12" id="KW-0804">Transcription</keyword>
<evidence type="ECO:0000256" key="8">
    <source>
        <dbReference type="ARBA" id="ARBA00022833"/>
    </source>
</evidence>
<dbReference type="SMART" id="SM01009">
    <property type="entry name" value="AlkA_N"/>
    <property type="match status" value="1"/>
</dbReference>
<evidence type="ECO:0000256" key="11">
    <source>
        <dbReference type="ARBA" id="ARBA00023159"/>
    </source>
</evidence>
<dbReference type="PANTHER" id="PTHR43003">
    <property type="entry name" value="DNA-3-METHYLADENINE GLYCOSYLASE"/>
    <property type="match status" value="1"/>
</dbReference>
<dbReference type="InterPro" id="IPR051912">
    <property type="entry name" value="Alkylbase_DNA_Glycosylase/TA"/>
</dbReference>
<protein>
    <recommendedName>
        <fullName evidence="3">DNA-3-methyladenine glycosylase II</fullName>
        <ecNumber evidence="3">3.2.2.21</ecNumber>
    </recommendedName>
</protein>
<feature type="compositionally biased region" description="Basic and acidic residues" evidence="14">
    <location>
        <begin position="24"/>
        <end position="40"/>
    </location>
</feature>
<dbReference type="SUPFAM" id="SSF48150">
    <property type="entry name" value="DNA-glycosylase"/>
    <property type="match status" value="1"/>
</dbReference>
<name>A0ABS5V987_9GAMM</name>
<feature type="region of interest" description="Disordered" evidence="14">
    <location>
        <begin position="252"/>
        <end position="279"/>
    </location>
</feature>
<dbReference type="InterPro" id="IPR035451">
    <property type="entry name" value="Ada-like_dom_sf"/>
</dbReference>
<comment type="cofactor">
    <cofactor evidence="2">
        <name>Zn(2+)</name>
        <dbReference type="ChEBI" id="CHEBI:29105"/>
    </cofactor>
</comment>
<evidence type="ECO:0000256" key="13">
    <source>
        <dbReference type="ARBA" id="ARBA00023204"/>
    </source>
</evidence>